<protein>
    <submittedName>
        <fullName evidence="1">Uncharacterized protein</fullName>
    </submittedName>
</protein>
<proteinExistence type="predicted"/>
<dbReference type="AlphaFoldDB" id="A0A844XAY3"/>
<reference evidence="1 2" key="1">
    <citation type="submission" date="2019-12" db="EMBL/GenBank/DDBJ databases">
        <authorList>
            <person name="Lee S.D."/>
        </authorList>
    </citation>
    <scope>NUCLEOTIDE SEQUENCE [LARGE SCALE GENOMIC DNA]</scope>
    <source>
        <strain evidence="1 2">GH3-10</strain>
    </source>
</reference>
<sequence>MRDPTGTRFAGAIATASKSFAERRFWKSSVKGKSFQTPAGAKRRCDMKIEQQKELCNPLVETKFEQGRGKARQRTCRGHPP</sequence>
<accession>A0A844XAY3</accession>
<evidence type="ECO:0000313" key="1">
    <source>
        <dbReference type="EMBL" id="MWV26939.1"/>
    </source>
</evidence>
<comment type="caution">
    <text evidence="1">The sequence shown here is derived from an EMBL/GenBank/DDBJ whole genome shotgun (WGS) entry which is preliminary data.</text>
</comment>
<dbReference type="Proteomes" id="UP000461409">
    <property type="component" value="Unassembled WGS sequence"/>
</dbReference>
<organism evidence="1 2">
    <name type="scientific">Aurantiacibacter rhizosphaerae</name>
    <dbReference type="NCBI Taxonomy" id="2691582"/>
    <lineage>
        <taxon>Bacteria</taxon>
        <taxon>Pseudomonadati</taxon>
        <taxon>Pseudomonadota</taxon>
        <taxon>Alphaproteobacteria</taxon>
        <taxon>Sphingomonadales</taxon>
        <taxon>Erythrobacteraceae</taxon>
        <taxon>Aurantiacibacter</taxon>
    </lineage>
</organism>
<dbReference type="RefSeq" id="WP_160484559.1">
    <property type="nucleotide sequence ID" value="NZ_WUBR01000001.1"/>
</dbReference>
<reference evidence="1 2" key="2">
    <citation type="submission" date="2020-02" db="EMBL/GenBank/DDBJ databases">
        <title>Erythrobacter dongmakensis sp. nov., isolated from a tidal mudflat.</title>
        <authorList>
            <person name="Kim I.S."/>
        </authorList>
    </citation>
    <scope>NUCLEOTIDE SEQUENCE [LARGE SCALE GENOMIC DNA]</scope>
    <source>
        <strain evidence="1 2">GH3-10</strain>
    </source>
</reference>
<name>A0A844XAY3_9SPHN</name>
<evidence type="ECO:0000313" key="2">
    <source>
        <dbReference type="Proteomes" id="UP000461409"/>
    </source>
</evidence>
<gene>
    <name evidence="1" type="ORF">GRF63_03375</name>
</gene>
<dbReference type="EMBL" id="WUBR01000001">
    <property type="protein sequence ID" value="MWV26939.1"/>
    <property type="molecule type" value="Genomic_DNA"/>
</dbReference>
<keyword evidence="2" id="KW-1185">Reference proteome</keyword>